<name>A0A9W6H4D1_9MICO</name>
<keyword evidence="1" id="KW-0472">Membrane</keyword>
<evidence type="ECO:0000313" key="3">
    <source>
        <dbReference type="Proteomes" id="UP001142462"/>
    </source>
</evidence>
<evidence type="ECO:0000313" key="2">
    <source>
        <dbReference type="EMBL" id="GLJ62386.1"/>
    </source>
</evidence>
<reference evidence="2" key="1">
    <citation type="journal article" date="2014" name="Int. J. Syst. Evol. Microbiol.">
        <title>Complete genome sequence of Corynebacterium casei LMG S-19264T (=DSM 44701T), isolated from a smear-ripened cheese.</title>
        <authorList>
            <consortium name="US DOE Joint Genome Institute (JGI-PGF)"/>
            <person name="Walter F."/>
            <person name="Albersmeier A."/>
            <person name="Kalinowski J."/>
            <person name="Ruckert C."/>
        </authorList>
    </citation>
    <scope>NUCLEOTIDE SEQUENCE</scope>
    <source>
        <strain evidence="2">VKM Ac-1020</strain>
    </source>
</reference>
<feature type="transmembrane region" description="Helical" evidence="1">
    <location>
        <begin position="92"/>
        <end position="116"/>
    </location>
</feature>
<dbReference type="AlphaFoldDB" id="A0A9W6H4D1"/>
<evidence type="ECO:0000256" key="1">
    <source>
        <dbReference type="SAM" id="Phobius"/>
    </source>
</evidence>
<reference evidence="2" key="2">
    <citation type="submission" date="2023-01" db="EMBL/GenBank/DDBJ databases">
        <authorList>
            <person name="Sun Q."/>
            <person name="Evtushenko L."/>
        </authorList>
    </citation>
    <scope>NUCLEOTIDE SEQUENCE</scope>
    <source>
        <strain evidence="2">VKM Ac-1020</strain>
    </source>
</reference>
<proteinExistence type="predicted"/>
<accession>A0A9W6H4D1</accession>
<protein>
    <submittedName>
        <fullName evidence="2">Uncharacterized protein</fullName>
    </submittedName>
</protein>
<keyword evidence="1" id="KW-1133">Transmembrane helix</keyword>
<comment type="caution">
    <text evidence="2">The sequence shown here is derived from an EMBL/GenBank/DDBJ whole genome shotgun (WGS) entry which is preliminary data.</text>
</comment>
<keyword evidence="3" id="KW-1185">Reference proteome</keyword>
<keyword evidence="1" id="KW-0812">Transmembrane</keyword>
<dbReference type="EMBL" id="BSEJ01000013">
    <property type="protein sequence ID" value="GLJ62386.1"/>
    <property type="molecule type" value="Genomic_DNA"/>
</dbReference>
<organism evidence="2 3">
    <name type="scientific">Microbacterium barkeri</name>
    <dbReference type="NCBI Taxonomy" id="33917"/>
    <lineage>
        <taxon>Bacteria</taxon>
        <taxon>Bacillati</taxon>
        <taxon>Actinomycetota</taxon>
        <taxon>Actinomycetes</taxon>
        <taxon>Micrococcales</taxon>
        <taxon>Microbacteriaceae</taxon>
        <taxon>Microbacterium</taxon>
    </lineage>
</organism>
<feature type="transmembrane region" description="Helical" evidence="1">
    <location>
        <begin position="179"/>
        <end position="201"/>
    </location>
</feature>
<gene>
    <name evidence="2" type="ORF">GCM10017576_25160</name>
</gene>
<dbReference type="Proteomes" id="UP001142462">
    <property type="component" value="Unassembled WGS sequence"/>
</dbReference>
<sequence length="243" mass="26715">MSALSTSGFLPDRPPLHLPYVDEEERDVVLAEITDLFDDLPTLCLTVAQKHIREDRLDAPTNERVFAALVALVETMLDEDGPEISPEQHGQLLFLTLVPGVTFAVALQVAFGVAMADANVPRFAELTACLERVGLDADGDVVLPQPPPTFAPIARLLRGEARRTIDIARVRRGIQVLRMTAALAPALFDVPIFCVLAWLHWAGGRRPLAMAYLSAAQTVDPGSRMVTRLSELFMVRLPLWLCE</sequence>